<dbReference type="InterPro" id="IPR006530">
    <property type="entry name" value="YD"/>
</dbReference>
<dbReference type="SUPFAM" id="SSF52317">
    <property type="entry name" value="Class I glutamine amidotransferase-like"/>
    <property type="match status" value="1"/>
</dbReference>
<gene>
    <name evidence="6" type="ORF">ACETAC_01295</name>
</gene>
<feature type="domain" description="Teneurin-like YD-shell" evidence="5">
    <location>
        <begin position="1031"/>
        <end position="1141"/>
    </location>
</feature>
<evidence type="ECO:0000259" key="4">
    <source>
        <dbReference type="Pfam" id="PF20148"/>
    </source>
</evidence>
<keyword evidence="7" id="KW-1185">Reference proteome</keyword>
<proteinExistence type="predicted"/>
<dbReference type="InterPro" id="IPR031325">
    <property type="entry name" value="RHS_repeat"/>
</dbReference>
<feature type="transmembrane region" description="Helical" evidence="2">
    <location>
        <begin position="12"/>
        <end position="32"/>
    </location>
</feature>
<keyword evidence="2" id="KW-0472">Membrane</keyword>
<dbReference type="EMBL" id="CP060096">
    <property type="protein sequence ID" value="QSZ27579.1"/>
    <property type="molecule type" value="Genomic_DNA"/>
</dbReference>
<dbReference type="Pfam" id="PF20148">
    <property type="entry name" value="DUF6531"/>
    <property type="match status" value="1"/>
</dbReference>
<organism evidence="6 7">
    <name type="scientific">Aceticella autotrophica</name>
    <dbReference type="NCBI Taxonomy" id="2755338"/>
    <lineage>
        <taxon>Bacteria</taxon>
        <taxon>Bacillati</taxon>
        <taxon>Bacillota</taxon>
        <taxon>Clostridia</taxon>
        <taxon>Thermoanaerobacterales</taxon>
        <taxon>Thermoanaerobacteraceae</taxon>
        <taxon>Aceticella</taxon>
    </lineage>
</organism>
<protein>
    <submittedName>
        <fullName evidence="6">RHS repeat protein</fullName>
    </submittedName>
</protein>
<dbReference type="RefSeq" id="WP_284680281.1">
    <property type="nucleotide sequence ID" value="NZ_CP060096.1"/>
</dbReference>
<evidence type="ECO:0000313" key="7">
    <source>
        <dbReference type="Proteomes" id="UP000671913"/>
    </source>
</evidence>
<dbReference type="InterPro" id="IPR044060">
    <property type="entry name" value="Bacterial_rp_domain"/>
</dbReference>
<evidence type="ECO:0000259" key="5">
    <source>
        <dbReference type="Pfam" id="PF25023"/>
    </source>
</evidence>
<dbReference type="PANTHER" id="PTHR32305:SF15">
    <property type="entry name" value="PROTEIN RHSA-RELATED"/>
    <property type="match status" value="1"/>
</dbReference>
<dbReference type="InterPro" id="IPR029062">
    <property type="entry name" value="Class_I_gatase-like"/>
</dbReference>
<dbReference type="PANTHER" id="PTHR32305">
    <property type="match status" value="1"/>
</dbReference>
<dbReference type="InterPro" id="IPR056823">
    <property type="entry name" value="TEN-like_YD-shell"/>
</dbReference>
<keyword evidence="2" id="KW-0812">Transmembrane</keyword>
<keyword evidence="1" id="KW-0677">Repeat</keyword>
<feature type="domain" description="Bacterial repeat" evidence="3">
    <location>
        <begin position="179"/>
        <end position="255"/>
    </location>
</feature>
<keyword evidence="2" id="KW-1133">Transmembrane helix</keyword>
<dbReference type="InterPro" id="IPR045351">
    <property type="entry name" value="DUF6531"/>
</dbReference>
<feature type="domain" description="Bacterial repeat" evidence="3">
    <location>
        <begin position="261"/>
        <end position="334"/>
    </location>
</feature>
<name>A0A975GAK8_9THEO</name>
<dbReference type="SUPFAM" id="SSF101898">
    <property type="entry name" value="NHL repeat"/>
    <property type="match status" value="1"/>
</dbReference>
<dbReference type="Proteomes" id="UP000671913">
    <property type="component" value="Chromosome"/>
</dbReference>
<reference evidence="6" key="1">
    <citation type="submission" date="2020-08" db="EMBL/GenBank/DDBJ databases">
        <title>Genomic insights into the carbon and energy metabolism of the first obligate autotrophic acetogenic bacterium Aceticella autotrophica gen. nov., sp. nov.</title>
        <authorList>
            <person name="Toshchakov S.V."/>
            <person name="Elcheninov A.G."/>
            <person name="Kublanov I.V."/>
            <person name="Frolov E.N."/>
            <person name="Lebedinsky A.V."/>
        </authorList>
    </citation>
    <scope>NUCLEOTIDE SEQUENCE</scope>
    <source>
        <strain evidence="6">3443-3Ac</strain>
    </source>
</reference>
<feature type="domain" description="Teneurin-like YD-shell" evidence="5">
    <location>
        <begin position="1288"/>
        <end position="1434"/>
    </location>
</feature>
<feature type="domain" description="DUF6531" evidence="4">
    <location>
        <begin position="627"/>
        <end position="699"/>
    </location>
</feature>
<dbReference type="Pfam" id="PF25023">
    <property type="entry name" value="TEN_YD-shell"/>
    <property type="match status" value="3"/>
</dbReference>
<dbReference type="InterPro" id="IPR050708">
    <property type="entry name" value="T6SS_VgrG/RHS"/>
</dbReference>
<sequence length="1923" mass="211467">MFADTKKRFPKIIALIIAILIIMQSISLTAFAESNNLLTIQSTQSTTKIFNQGSLMSAAPKIVTGGDGGGTVSVPVVYNKLKKAYSVNSPMSPPTTYGITVNNAVYANVYTDKQAAPAGGTVTINISDIKPGYQFKSITVKDSSGSQVATTEVKAGQQYTFTMPASAVIVSAEIEPTTYGITVNNAVYANVYTDKQAAPAGDTVTINISDIKPGYQFKSITVKDSSGSQVATTEVKPGQQYTFTMPASAVIVSAEIEPTTYGITVNNAVYANVYTDNQKASAGDTVTINISDIKPGYQFKSITVKDSSGSQVATTEVKPGQQYTFIMPGSAVTVEIILQNNNPLQVLNGSSRNVGIICNNYNIQSISNGFEIHFSDSNSSLRSTDYPNQKFEVIDHSKVSSDILKKYDTLLLFMCNPSSLTAIQKQNITDWIKGGGKLIIWDSDAVPEGESWDYTWLGYPFKSNCPGQTGSTGLGLHIVEENQLSSNDPNSPYYIDTNVINSRTDAVGDSNVMVTYSPGWFIDMLGENNNKVKGPVHAYAFLGSGLIIYSGLDWDDVTGIGYGLGLGDRYGVYMLKKILMLELNVVPGKTVLPCSISGKDAVDNLMRQYPGWFNKDKGPKPDSRVAEPINTATGAHELRLTMLSVKGTQPISLDVCYNSLLLNKGPIGKGWDHNFETYLEVEPSGDVIIHWDANHKNTFVEYGKDQFAPQDISMRFNTLRKNIDGSYVLTCKDQTTYTFNSNGQMIQKANGHGQSLEMTYDSNGHLATVKDSLSGQGFNFHYNTDGLIDNISDTLNRKVLFVYDVSQNLLSITDAEGKTVHYSYNEDGRILTSTDADGKQIFSNTYDDKGRVIAQDDGVTGNQIAHLNYDETSDPGKLITTYTNRNGKTVVYTYDQNYNMLSLKNELGLTTIFDYDASGNLIKVTDSAGKVSKYIYDTYGNLTGVTDPAGNTTKMTYDDRNNLTSVENTAGKKIIYTYDANNNPISITDPFGNITSLTYDTNGMLQTVKKPGSGIYTIAYQNGLVKMLTDPVGNTITYGYDAAGRPIKITDAAGKAVNIAYDNCDRITSIIDPMGNKRTYSYDSRGNMLNVTDPNGNVTHFSYNGNNKLTNVKDALGNVTKYEYDGEDRLIKITDAYGNVFTLTRDEKGRIVGITDPTGRTQGFQYDNVDNLLSMTDANGAKVIEFGYDMLNNPVTIKDALGNTVTNRYDNLNRLIESIDQLGRKAQYIYDDLNRLVSSLDAVGGSSSQSFDADGNKINMVDPNGNKISFKYDKAGRLIEATSADGCKSSFAYNNRGLISESTNGRGQKTTYNYDDNGRLVSFTDQEGTVSYTYDANGNVLTVSDANGISVREYDALNRVVKYTDGRGNTIHYVYDAAGNLITLAYPDGKEVHYQYDAANRLTKVTDWANRTTTYQYDNNGRLMKALQADGSILTMDYDSAGHLIKQTDVSANGNVIAQYDYTYDAAGNLKTEDSAAIKPPTSSSNTSITYTAGNRITAFNGRTVQYDDDGNMTYGPLKGLMVKYSYNSRNQLVSVGGTSYIYDAEGNRIALIEGNNRTDYIINPEATLSQVLVKKDSQGRQTYYIYGIGLIGQEEADGTYHTYHYDMRGSTIALTDQTGKVTDEFSYAPYGELSYHKGNTFTPFLYNGRDGVMTDENGLYYMRNRYYNTDIKRFINQDYLIGSIIYGQTLNRYAYVNGNPVLYIDPNGNFWGYDDLVVFLAGGVANASFDYIFDYIDDNISDSSFKPDYRQIIGSFILGGIGALAAYDLHVPILKGPVTDGIIGLLSSIKDQYFKSHTVNWKDALLDAGISILGGISERGAIKRIKKGNIKRFFKELEKNVSTYLDAIKDKDFINLTLKSFIITSKQKLIENGIEYLFEQCYKSILKNLGDYYKDAQKSLNELVESMIEYSDVVNPIGSTTK</sequence>
<dbReference type="Pfam" id="PF05593">
    <property type="entry name" value="RHS_repeat"/>
    <property type="match status" value="5"/>
</dbReference>
<evidence type="ECO:0000313" key="6">
    <source>
        <dbReference type="EMBL" id="QSZ27579.1"/>
    </source>
</evidence>
<dbReference type="SUPFAM" id="SSF50956">
    <property type="entry name" value="Thermostable phytase (3-phytase)"/>
    <property type="match status" value="1"/>
</dbReference>
<feature type="domain" description="Bacterial repeat" evidence="3">
    <location>
        <begin position="97"/>
        <end position="173"/>
    </location>
</feature>
<dbReference type="NCBIfam" id="TIGR03696">
    <property type="entry name" value="Rhs_assc_core"/>
    <property type="match status" value="1"/>
</dbReference>
<dbReference type="NCBIfam" id="TIGR01643">
    <property type="entry name" value="YD_repeat_2x"/>
    <property type="match status" value="16"/>
</dbReference>
<accession>A0A975GAK8</accession>
<dbReference type="Pfam" id="PF18998">
    <property type="entry name" value="Flg_new_2"/>
    <property type="match status" value="3"/>
</dbReference>
<feature type="domain" description="Teneurin-like YD-shell" evidence="5">
    <location>
        <begin position="1436"/>
        <end position="1702"/>
    </location>
</feature>
<evidence type="ECO:0000256" key="2">
    <source>
        <dbReference type="SAM" id="Phobius"/>
    </source>
</evidence>
<dbReference type="InterPro" id="IPR022385">
    <property type="entry name" value="Rhs_assc_core"/>
</dbReference>
<dbReference type="KEGG" id="aaut:ACETAC_01295"/>
<dbReference type="Gene3D" id="2.180.10.10">
    <property type="entry name" value="RHS repeat-associated core"/>
    <property type="match status" value="4"/>
</dbReference>
<evidence type="ECO:0000259" key="3">
    <source>
        <dbReference type="Pfam" id="PF18998"/>
    </source>
</evidence>
<evidence type="ECO:0000256" key="1">
    <source>
        <dbReference type="ARBA" id="ARBA00022737"/>
    </source>
</evidence>